<dbReference type="Gene3D" id="3.40.50.12780">
    <property type="entry name" value="N-terminal domain of ligase-like"/>
    <property type="match status" value="1"/>
</dbReference>
<dbReference type="SUPFAM" id="SSF56801">
    <property type="entry name" value="Acetyl-CoA synthetase-like"/>
    <property type="match status" value="1"/>
</dbReference>
<evidence type="ECO:0000313" key="3">
    <source>
        <dbReference type="Proteomes" id="UP000287798"/>
    </source>
</evidence>
<dbReference type="Proteomes" id="UP000287798">
    <property type="component" value="Unassembled WGS sequence"/>
</dbReference>
<dbReference type="Pfam" id="PF00501">
    <property type="entry name" value="AMP-binding"/>
    <property type="match status" value="1"/>
</dbReference>
<dbReference type="InterPro" id="IPR042099">
    <property type="entry name" value="ANL_N_sf"/>
</dbReference>
<accession>A0A426QM59</accession>
<dbReference type="PANTHER" id="PTHR36932">
    <property type="entry name" value="CAPSULAR POLYSACCHARIDE BIOSYNTHESIS PROTEIN"/>
    <property type="match status" value="1"/>
</dbReference>
<dbReference type="GO" id="GO:0016874">
    <property type="term" value="F:ligase activity"/>
    <property type="evidence" value="ECO:0007669"/>
    <property type="project" value="UniProtKB-KW"/>
</dbReference>
<sequence>MSGAYTRLVSGLLFPLQERFKGHSTVAVRRALEASQWWPAEQLAEYRLERLRALLQHAGRQVPYYRRLFAEHGFDPAAVTDVADLQALPLLTKAAIRANLEELKAKGAQGLNRFNTGGSSGEPLIFYIGTERVSHDVAAKWRATRWWDVDIGDREIVMWGSPIELGAQDRLRRLRDGLMRTRLLAAFEMSPEKVNGFIEAIRRFRPRMLFGYPSAFAHIARQAETQGMRLDDLDIRVAFVTSERLYEDQRRLIERVFGCPVANGYGGRDAGFIAHECPAGGMHITAEDIIVETVDAAGAPVPPGTAGEVVVTHLATRDFPFIRYRTGDVAVLGSNGCSCGRGLPLLEEIQGRTTDFIVARDGTVMHGLALIYEVRDRPGVQAFKIVQESLDLTRVLLVTDAGFDPAAIDQIRTAFGQRLGKGVEIRVEQVDSILPERSGKYRYVVSHVDPHQGGNP</sequence>
<dbReference type="OrthoDB" id="580775at2"/>
<evidence type="ECO:0000313" key="2">
    <source>
        <dbReference type="EMBL" id="RRQ22835.1"/>
    </source>
</evidence>
<dbReference type="PANTHER" id="PTHR36932:SF1">
    <property type="entry name" value="CAPSULAR POLYSACCHARIDE BIOSYNTHESIS PROTEIN"/>
    <property type="match status" value="1"/>
</dbReference>
<dbReference type="InterPro" id="IPR000873">
    <property type="entry name" value="AMP-dep_synth/lig_dom"/>
</dbReference>
<comment type="caution">
    <text evidence="2">The sequence shown here is derived from an EMBL/GenBank/DDBJ whole genome shotgun (WGS) entry which is preliminary data.</text>
</comment>
<dbReference type="RefSeq" id="WP_125182176.1">
    <property type="nucleotide sequence ID" value="NZ_QZMU01000001.1"/>
</dbReference>
<dbReference type="AlphaFoldDB" id="A0A426QM59"/>
<evidence type="ECO:0000259" key="1">
    <source>
        <dbReference type="Pfam" id="PF00501"/>
    </source>
</evidence>
<organism evidence="2 3">
    <name type="scientific">Thiohalobacter thiocyanaticus</name>
    <dbReference type="NCBI Taxonomy" id="585455"/>
    <lineage>
        <taxon>Bacteria</taxon>
        <taxon>Pseudomonadati</taxon>
        <taxon>Pseudomonadota</taxon>
        <taxon>Gammaproteobacteria</taxon>
        <taxon>Thiohalobacterales</taxon>
        <taxon>Thiohalobacteraceae</taxon>
        <taxon>Thiohalobacter</taxon>
    </lineage>
</organism>
<proteinExistence type="predicted"/>
<dbReference type="EMBL" id="QZMU01000001">
    <property type="protein sequence ID" value="RRQ22835.1"/>
    <property type="molecule type" value="Genomic_DNA"/>
</dbReference>
<feature type="domain" description="AMP-dependent synthetase/ligase" evidence="1">
    <location>
        <begin position="197"/>
        <end position="311"/>
    </location>
</feature>
<protein>
    <submittedName>
        <fullName evidence="2">Phenylacetate--CoA ligase family protein</fullName>
    </submittedName>
</protein>
<gene>
    <name evidence="2" type="ORF">D6C00_13455</name>
</gene>
<keyword evidence="3" id="KW-1185">Reference proteome</keyword>
<reference evidence="2 3" key="1">
    <citation type="journal article" date="2010" name="Int. J. Syst. Evol. Microbiol.">
        <title>Thiohalobacter thiocyanaticus gen. nov., sp. nov., a moderately halophilic, sulfur-oxidizing gammaproteobacterium from hypersaline lakes, that utilizes thiocyanate.</title>
        <authorList>
            <person name="Sorokin D.Y."/>
            <person name="Kovaleva O.L."/>
            <person name="Tourova T.P."/>
            <person name="Muyzer G."/>
        </authorList>
    </citation>
    <scope>NUCLEOTIDE SEQUENCE [LARGE SCALE GENOMIC DNA]</scope>
    <source>
        <strain evidence="2 3">Hrh1</strain>
    </source>
</reference>
<dbReference type="InterPro" id="IPR053158">
    <property type="entry name" value="CapK_Type1_Caps_Biosynth"/>
</dbReference>
<keyword evidence="2" id="KW-0436">Ligase</keyword>
<name>A0A426QM59_9GAMM</name>